<evidence type="ECO:0000313" key="1">
    <source>
        <dbReference type="EMBL" id="QBQ72396.1"/>
    </source>
</evidence>
<reference evidence="2" key="1">
    <citation type="submission" date="2019-03" db="EMBL/GenBank/DDBJ databases">
        <title>Complete Genome Sequence of Serratia marcescens Myophage MTx.</title>
        <authorList>
            <person name="Graham K."/>
            <person name="Freeman M."/>
            <person name="Newkirk H."/>
            <person name="Liu M."/>
            <person name="Ramsey J."/>
            <person name="Cahill J."/>
        </authorList>
    </citation>
    <scope>NUCLEOTIDE SEQUENCE [LARGE SCALE GENOMIC DNA]</scope>
</reference>
<accession>A0A482MHF8</accession>
<evidence type="ECO:0000313" key="2">
    <source>
        <dbReference type="Proteomes" id="UP000309130"/>
    </source>
</evidence>
<keyword evidence="2" id="KW-1185">Reference proteome</keyword>
<sequence>MGLLDDAKAIDDLERIAAYNLKVRHEMSFLNLYQVAKNAVKGEQFSLNGIVTVTFQFYGEKRHGFKSSNHAHGVYFKETKHLELTAALHKLTIHWVR</sequence>
<gene>
    <name evidence="1" type="ORF">CPT_MTx_090</name>
</gene>
<dbReference type="EMBL" id="MK618717">
    <property type="protein sequence ID" value="QBQ72396.1"/>
    <property type="molecule type" value="Genomic_DNA"/>
</dbReference>
<proteinExistence type="predicted"/>
<protein>
    <submittedName>
        <fullName evidence="1">Uncharacterized protein</fullName>
    </submittedName>
</protein>
<dbReference type="Proteomes" id="UP000309130">
    <property type="component" value="Segment"/>
</dbReference>
<organism evidence="1 2">
    <name type="scientific">Serratia phage MTx</name>
    <dbReference type="NCBI Taxonomy" id="2557553"/>
    <lineage>
        <taxon>Viruses</taxon>
        <taxon>Duplodnaviria</taxon>
        <taxon>Heunggongvirae</taxon>
        <taxon>Uroviricota</taxon>
        <taxon>Caudoviricetes</taxon>
        <taxon>Lindbergviridae</taxon>
        <taxon>Myosmarvirus</taxon>
        <taxon>Myosmarvirus MTx</taxon>
    </lineage>
</organism>
<name>A0A482MHF8_9CAUD</name>